<protein>
    <submittedName>
        <fullName evidence="1">Uncharacterized protein</fullName>
    </submittedName>
</protein>
<dbReference type="AlphaFoldDB" id="A0A368G066"/>
<dbReference type="STRING" id="29170.A0A368G066"/>
<sequence length="348" mass="39420">MLNLFQSLLLKNITKRIEFLLRMVSNVKDLSQCNAQHLSNADIIGYLQNAYISLSSRGLIRSELQHRLLEQALNSEGMQKAALLRTVISGSSGNTRSQLVAAVFKHTLEQYRKADNAKNSERLCREECSVLEEFSQFLTKQHGTEYSKHTIALLETFLSSDSYSVILVDGVISLLLTLVHRKPDCDWSLDLKMLGKTESEWCVLVHSLAEFSLRHPSQTFLSGTYSLLSHKYLLGSGEDLDLPLLLFILRHLPRLTSDQGQKDIQAFNKHHPGMDVLIKQFVQPDNISKLADRAVRLFIKLLNEGNWQPYIQSFILIVLVIESTGNSLGSTLFESFTNLLHNIDVHEV</sequence>
<reference evidence="1 2" key="1">
    <citation type="submission" date="2014-10" db="EMBL/GenBank/DDBJ databases">
        <title>Draft genome of the hookworm Ancylostoma caninum.</title>
        <authorList>
            <person name="Mitreva M."/>
        </authorList>
    </citation>
    <scope>NUCLEOTIDE SEQUENCE [LARGE SCALE GENOMIC DNA]</scope>
    <source>
        <strain evidence="1 2">Baltimore</strain>
    </source>
</reference>
<evidence type="ECO:0000313" key="1">
    <source>
        <dbReference type="EMBL" id="RCN37863.1"/>
    </source>
</evidence>
<organism evidence="1 2">
    <name type="scientific">Ancylostoma caninum</name>
    <name type="common">Dog hookworm</name>
    <dbReference type="NCBI Taxonomy" id="29170"/>
    <lineage>
        <taxon>Eukaryota</taxon>
        <taxon>Metazoa</taxon>
        <taxon>Ecdysozoa</taxon>
        <taxon>Nematoda</taxon>
        <taxon>Chromadorea</taxon>
        <taxon>Rhabditida</taxon>
        <taxon>Rhabditina</taxon>
        <taxon>Rhabditomorpha</taxon>
        <taxon>Strongyloidea</taxon>
        <taxon>Ancylostomatidae</taxon>
        <taxon>Ancylostomatinae</taxon>
        <taxon>Ancylostoma</taxon>
    </lineage>
</organism>
<keyword evidence="2" id="KW-1185">Reference proteome</keyword>
<proteinExistence type="predicted"/>
<accession>A0A368G066</accession>
<name>A0A368G066_ANCCA</name>
<dbReference type="Proteomes" id="UP000252519">
    <property type="component" value="Unassembled WGS sequence"/>
</dbReference>
<dbReference type="EMBL" id="JOJR01000437">
    <property type="protein sequence ID" value="RCN37863.1"/>
    <property type="molecule type" value="Genomic_DNA"/>
</dbReference>
<gene>
    <name evidence="1" type="ORF">ANCCAN_16238</name>
</gene>
<dbReference type="OrthoDB" id="5851003at2759"/>
<comment type="caution">
    <text evidence="1">The sequence shown here is derived from an EMBL/GenBank/DDBJ whole genome shotgun (WGS) entry which is preliminary data.</text>
</comment>
<evidence type="ECO:0000313" key="2">
    <source>
        <dbReference type="Proteomes" id="UP000252519"/>
    </source>
</evidence>